<organism evidence="1 2">
    <name type="scientific">Streptomyces triticagri</name>
    <dbReference type="NCBI Taxonomy" id="2293568"/>
    <lineage>
        <taxon>Bacteria</taxon>
        <taxon>Bacillati</taxon>
        <taxon>Actinomycetota</taxon>
        <taxon>Actinomycetes</taxon>
        <taxon>Kitasatosporales</taxon>
        <taxon>Streptomycetaceae</taxon>
        <taxon>Streptomyces</taxon>
    </lineage>
</organism>
<dbReference type="RefSeq" id="WP_128557764.1">
    <property type="nucleotide sequence ID" value="NZ_QUAK01000118.1"/>
</dbReference>
<protein>
    <submittedName>
        <fullName evidence="1">DUF2180 family protein</fullName>
    </submittedName>
</protein>
<dbReference type="Pfam" id="PF09947">
    <property type="entry name" value="DUF2180"/>
    <property type="match status" value="1"/>
</dbReference>
<dbReference type="AlphaFoldDB" id="A0A372M2N8"/>
<proteinExistence type="predicted"/>
<accession>A0A372M2N8</accession>
<sequence length="67" mass="7020">MNCYDCHRAGTVTPAVAVCTYCGAGVCPGHLHEGPREVHEVTGTGTAARPDPARRLTCKLCHAAELS</sequence>
<evidence type="ECO:0000313" key="2">
    <source>
        <dbReference type="Proteomes" id="UP000263094"/>
    </source>
</evidence>
<dbReference type="OrthoDB" id="4244404at2"/>
<reference evidence="1 2" key="1">
    <citation type="submission" date="2018-08" db="EMBL/GenBank/DDBJ databases">
        <title>Isolation, diversity and antifungal activity of Actinobacteria from wheat.</title>
        <authorList>
            <person name="Han C."/>
        </authorList>
    </citation>
    <scope>NUCLEOTIDE SEQUENCE [LARGE SCALE GENOMIC DNA]</scope>
    <source>
        <strain evidence="1 2">NEAU-YY421</strain>
    </source>
</reference>
<dbReference type="InterPro" id="IPR017211">
    <property type="entry name" value="UCP037465_Znf"/>
</dbReference>
<dbReference type="EMBL" id="QUAK01000118">
    <property type="protein sequence ID" value="RFU84557.1"/>
    <property type="molecule type" value="Genomic_DNA"/>
</dbReference>
<evidence type="ECO:0000313" key="1">
    <source>
        <dbReference type="EMBL" id="RFU84557.1"/>
    </source>
</evidence>
<comment type="caution">
    <text evidence="1">The sequence shown here is derived from an EMBL/GenBank/DDBJ whole genome shotgun (WGS) entry which is preliminary data.</text>
</comment>
<keyword evidence="2" id="KW-1185">Reference proteome</keyword>
<dbReference type="Proteomes" id="UP000263094">
    <property type="component" value="Unassembled WGS sequence"/>
</dbReference>
<gene>
    <name evidence="1" type="ORF">DY218_21655</name>
</gene>
<name>A0A372M2N8_9ACTN</name>